<evidence type="ECO:0000259" key="17">
    <source>
        <dbReference type="Pfam" id="PF17753"/>
    </source>
</evidence>
<evidence type="ECO:0000256" key="9">
    <source>
        <dbReference type="ARBA" id="ARBA00022801"/>
    </source>
</evidence>
<dbReference type="AlphaFoldDB" id="A0A0P1MKX8"/>
<comment type="catalytic activity">
    <reaction evidence="1">
        <text>Hydrolysis of terminal, non-reducing beta-D-mannose residues in beta-D-mannosides.</text>
        <dbReference type="EC" id="3.2.1.25"/>
    </reaction>
</comment>
<keyword evidence="12" id="KW-0326">Glycosidase</keyword>
<dbReference type="InterPro" id="IPR013783">
    <property type="entry name" value="Ig-like_fold"/>
</dbReference>
<accession>A0A0P1MKX8</accession>
<evidence type="ECO:0000259" key="16">
    <source>
        <dbReference type="Pfam" id="PF00703"/>
    </source>
</evidence>
<dbReference type="InterPro" id="IPR041625">
    <property type="entry name" value="Beta-mannosidase_Ig"/>
</dbReference>
<feature type="domain" description="Beta-mannosidase Ig-fold" evidence="17">
    <location>
        <begin position="744"/>
        <end position="817"/>
    </location>
</feature>
<gene>
    <name evidence="20" type="ORF">JGI23_00052</name>
</gene>
<keyword evidence="7" id="KW-0964">Secreted</keyword>
<evidence type="ECO:0000259" key="18">
    <source>
        <dbReference type="Pfam" id="PF17786"/>
    </source>
</evidence>
<comment type="subcellular location">
    <subcellularLocation>
        <location evidence="2">Lysosome</location>
    </subcellularLocation>
    <subcellularLocation>
        <location evidence="3">Secreted</location>
    </subcellularLocation>
</comment>
<evidence type="ECO:0000256" key="2">
    <source>
        <dbReference type="ARBA" id="ARBA00004371"/>
    </source>
</evidence>
<dbReference type="InterPro" id="IPR036156">
    <property type="entry name" value="Beta-gal/glucu_dom_sf"/>
</dbReference>
<dbReference type="GO" id="GO:0005764">
    <property type="term" value="C:lysosome"/>
    <property type="evidence" value="ECO:0007669"/>
    <property type="project" value="UniProtKB-SubCell"/>
</dbReference>
<evidence type="ECO:0000256" key="11">
    <source>
        <dbReference type="ARBA" id="ARBA00023228"/>
    </source>
</evidence>
<feature type="domain" description="Mannosidase Ig/CBM-like" evidence="18">
    <location>
        <begin position="652"/>
        <end position="738"/>
    </location>
</feature>
<protein>
    <recommendedName>
        <fullName evidence="14">Beta-mannosidase B</fullName>
        <ecNumber evidence="6">3.2.1.25</ecNumber>
    </recommendedName>
    <alternativeName>
        <fullName evidence="15">Mannanase B</fullName>
    </alternativeName>
</protein>
<evidence type="ECO:0000256" key="14">
    <source>
        <dbReference type="ARBA" id="ARBA00041069"/>
    </source>
</evidence>
<reference evidence="21" key="1">
    <citation type="submission" date="2015-11" db="EMBL/GenBank/DDBJ databases">
        <authorList>
            <person name="Varghese N."/>
        </authorList>
    </citation>
    <scope>NUCLEOTIDE SEQUENCE [LARGE SCALE GENOMIC DNA]</scope>
    <source>
        <strain evidence="21">JGI-23</strain>
    </source>
</reference>
<dbReference type="SUPFAM" id="SSF49785">
    <property type="entry name" value="Galactose-binding domain-like"/>
    <property type="match status" value="1"/>
</dbReference>
<dbReference type="SUPFAM" id="SSF49303">
    <property type="entry name" value="beta-Galactosidase/glucuronidase domain"/>
    <property type="match status" value="3"/>
</dbReference>
<evidence type="ECO:0000256" key="5">
    <source>
        <dbReference type="ARBA" id="ARBA00011738"/>
    </source>
</evidence>
<dbReference type="Gene3D" id="2.60.120.260">
    <property type="entry name" value="Galactose-binding domain-like"/>
    <property type="match status" value="1"/>
</dbReference>
<dbReference type="InterPro" id="IPR050887">
    <property type="entry name" value="Beta-mannosidase_GH2"/>
</dbReference>
<dbReference type="Pfam" id="PF22666">
    <property type="entry name" value="Glyco_hydro_2_N2"/>
    <property type="match status" value="1"/>
</dbReference>
<evidence type="ECO:0000256" key="1">
    <source>
        <dbReference type="ARBA" id="ARBA00000829"/>
    </source>
</evidence>
<comment type="similarity">
    <text evidence="13">Belongs to the glycosyl hydrolase 2 family. Beta-mannosidase B subfamily.</text>
</comment>
<dbReference type="Gene3D" id="2.60.40.10">
    <property type="entry name" value="Immunoglobulins"/>
    <property type="match status" value="3"/>
</dbReference>
<name>A0A0P1MKX8_9BACT</name>
<evidence type="ECO:0000313" key="20">
    <source>
        <dbReference type="EMBL" id="CUS96069.1"/>
    </source>
</evidence>
<dbReference type="Pfam" id="PF00703">
    <property type="entry name" value="Glyco_hydro_2"/>
    <property type="match status" value="1"/>
</dbReference>
<dbReference type="PANTHER" id="PTHR43730">
    <property type="entry name" value="BETA-MANNOSIDASE"/>
    <property type="match status" value="1"/>
</dbReference>
<organism evidence="20 21">
    <name type="scientific">Candidatus Chryseopegocella kryptomonas</name>
    <dbReference type="NCBI Taxonomy" id="1633643"/>
    <lineage>
        <taxon>Bacteria</taxon>
        <taxon>Pseudomonadati</taxon>
        <taxon>Candidatus Kryptoniota</taxon>
        <taxon>Candidatus Chryseopegocella</taxon>
    </lineage>
</organism>
<dbReference type="InterPro" id="IPR006102">
    <property type="entry name" value="Ig-like_GH2"/>
</dbReference>
<dbReference type="PANTHER" id="PTHR43730:SF1">
    <property type="entry name" value="BETA-MANNOSIDASE"/>
    <property type="match status" value="1"/>
</dbReference>
<dbReference type="Pfam" id="PF17786">
    <property type="entry name" value="Mannosidase_ig"/>
    <property type="match status" value="1"/>
</dbReference>
<dbReference type="Proteomes" id="UP000199197">
    <property type="component" value="Unassembled WGS sequence"/>
</dbReference>
<dbReference type="SUPFAM" id="SSF51445">
    <property type="entry name" value="(Trans)glycosidases"/>
    <property type="match status" value="1"/>
</dbReference>
<dbReference type="EMBL" id="CZVW01000001">
    <property type="protein sequence ID" value="CUS96069.1"/>
    <property type="molecule type" value="Genomic_DNA"/>
</dbReference>
<evidence type="ECO:0000256" key="13">
    <source>
        <dbReference type="ARBA" id="ARBA00038429"/>
    </source>
</evidence>
<dbReference type="InterPro" id="IPR054593">
    <property type="entry name" value="Beta-mannosidase-like_N2"/>
</dbReference>
<evidence type="ECO:0000256" key="3">
    <source>
        <dbReference type="ARBA" id="ARBA00004613"/>
    </source>
</evidence>
<dbReference type="InterPro" id="IPR008979">
    <property type="entry name" value="Galactose-bd-like_sf"/>
</dbReference>
<keyword evidence="10" id="KW-0325">Glycoprotein</keyword>
<keyword evidence="21" id="KW-1185">Reference proteome</keyword>
<evidence type="ECO:0000256" key="12">
    <source>
        <dbReference type="ARBA" id="ARBA00023295"/>
    </source>
</evidence>
<keyword evidence="11" id="KW-0458">Lysosome</keyword>
<comment type="pathway">
    <text evidence="4">Glycan metabolism; N-glycan degradation.</text>
</comment>
<evidence type="ECO:0000256" key="15">
    <source>
        <dbReference type="ARBA" id="ARBA00041614"/>
    </source>
</evidence>
<dbReference type="GO" id="GO:0005576">
    <property type="term" value="C:extracellular region"/>
    <property type="evidence" value="ECO:0007669"/>
    <property type="project" value="UniProtKB-SubCell"/>
</dbReference>
<evidence type="ECO:0000256" key="10">
    <source>
        <dbReference type="ARBA" id="ARBA00023180"/>
    </source>
</evidence>
<feature type="domain" description="Glycoside hydrolase family 2 immunoglobulin-like beta-sandwich" evidence="16">
    <location>
        <begin position="199"/>
        <end position="304"/>
    </location>
</feature>
<evidence type="ECO:0000256" key="8">
    <source>
        <dbReference type="ARBA" id="ARBA00022729"/>
    </source>
</evidence>
<dbReference type="FunFam" id="2.60.120.260:FF:000060">
    <property type="entry name" value="Probable beta-mannosidase"/>
    <property type="match status" value="1"/>
</dbReference>
<dbReference type="FunFam" id="3.20.20.80:FF:000050">
    <property type="entry name" value="Beta-mannosidase B"/>
    <property type="match status" value="1"/>
</dbReference>
<dbReference type="Gene3D" id="3.20.20.80">
    <property type="entry name" value="Glycosidases"/>
    <property type="match status" value="1"/>
</dbReference>
<keyword evidence="8" id="KW-0732">Signal</keyword>
<dbReference type="EC" id="3.2.1.25" evidence="6"/>
<sequence>MNLKFDLSGEWEFKASSSEFLPQELRTKLSIWNKAKVPGTIHLDLLANDFIPDPFFETNEIDVQWVDKVDWIYRKKFLLDFDFSDFHSVKLTFEGLDTVGSVKLNGEIVGHFNNMFIPHSFEVKNLIKSGENEIEVFFKSPTVAGKELEEKYGKLPVELATHRVYLRKAQYSFGWDWGPVLTTSGIWKPVYLEFIKFAKIKHVWFKTLSISNSKAEISAEIELEKFTEDDLDLKIEIFYKDEKIYERSLIQKKRDRVRAHRFEIISAKLWFPNGYGEPELYTAIIEISKDGEVIDKITKKFGIRTVKLIQEDDGEGESFIFEINGEKIFCKGANWIPADSFLPRVRKEDYDKLLKMAKDANLNMLRVWGGGIYEDDYFYDKCDELGIMIWQDFMFACAGYPEYDEFVDNVKNEAIQIVKRLRNHPSIVLWCGNNENEWIWVDKTQKSPDEMPGAKIFRDVLKEICEQYDGTRPYWRSSPWGENYPNSEINGNHHQWKVWSQWIDYKNYENVKAKFITEFGFQAPPHIETLKEVLKPENRNFNSFSIHHHNKQTEGIPRLFRFLTSHFKITDDFEDLIYLMQLNQAEAIKFAVENWRIRKFKTAGTLFWQWNDCWNVISWSAIDYRKRPKALYYFAKKFFNPVLPVLKRIDDSLKIYILNDLPRQVSGELIVRTFTTYGAKKFEKKIKVDAEKNSVAFAFESNLKGLKVEDFQTDYIHAEFKYNDGRISENSIYFEEPKFMKFKSPGLKFKISKVDENLYRLKLYSKNLARAVFVDFSGFDVELSDNFFDINPDSTIEVELKSDKTLSELLKSIRIKFLT</sequence>
<evidence type="ECO:0000256" key="7">
    <source>
        <dbReference type="ARBA" id="ARBA00022525"/>
    </source>
</evidence>
<dbReference type="RefSeq" id="WP_092346655.1">
    <property type="nucleotide sequence ID" value="NZ_CZVW01000001.1"/>
</dbReference>
<evidence type="ECO:0000259" key="19">
    <source>
        <dbReference type="Pfam" id="PF22666"/>
    </source>
</evidence>
<dbReference type="InterPro" id="IPR041447">
    <property type="entry name" value="Mannosidase_ig"/>
</dbReference>
<evidence type="ECO:0000256" key="4">
    <source>
        <dbReference type="ARBA" id="ARBA00004740"/>
    </source>
</evidence>
<dbReference type="InterPro" id="IPR017853">
    <property type="entry name" value="GH"/>
</dbReference>
<dbReference type="GO" id="GO:0005975">
    <property type="term" value="P:carbohydrate metabolic process"/>
    <property type="evidence" value="ECO:0007669"/>
    <property type="project" value="InterPro"/>
</dbReference>
<evidence type="ECO:0000256" key="6">
    <source>
        <dbReference type="ARBA" id="ARBA00012754"/>
    </source>
</evidence>
<keyword evidence="9" id="KW-0378">Hydrolase</keyword>
<feature type="domain" description="Beta-mannosidase-like galactose-binding" evidence="19">
    <location>
        <begin position="11"/>
        <end position="188"/>
    </location>
</feature>
<comment type="subunit">
    <text evidence="5">Homodimer.</text>
</comment>
<proteinExistence type="inferred from homology"/>
<dbReference type="GO" id="GO:0004567">
    <property type="term" value="F:beta-mannosidase activity"/>
    <property type="evidence" value="ECO:0007669"/>
    <property type="project" value="UniProtKB-EC"/>
</dbReference>
<evidence type="ECO:0000313" key="21">
    <source>
        <dbReference type="Proteomes" id="UP000199197"/>
    </source>
</evidence>
<dbReference type="Pfam" id="PF17753">
    <property type="entry name" value="Ig_mannosidase"/>
    <property type="match status" value="1"/>
</dbReference>
<dbReference type="OrthoDB" id="9801077at2"/>
<dbReference type="GO" id="GO:0006516">
    <property type="term" value="P:glycoprotein catabolic process"/>
    <property type="evidence" value="ECO:0007669"/>
    <property type="project" value="TreeGrafter"/>
</dbReference>